<gene>
    <name evidence="2" type="ORF">AVDCRST_MAG77-4246</name>
</gene>
<dbReference type="AlphaFoldDB" id="A0A6J4JRY6"/>
<organism evidence="2">
    <name type="scientific">uncultured Chloroflexota bacterium</name>
    <dbReference type="NCBI Taxonomy" id="166587"/>
    <lineage>
        <taxon>Bacteria</taxon>
        <taxon>Bacillati</taxon>
        <taxon>Chloroflexota</taxon>
        <taxon>environmental samples</taxon>
    </lineage>
</organism>
<feature type="region of interest" description="Disordered" evidence="1">
    <location>
        <begin position="51"/>
        <end position="101"/>
    </location>
</feature>
<reference evidence="2" key="1">
    <citation type="submission" date="2020-02" db="EMBL/GenBank/DDBJ databases">
        <authorList>
            <person name="Meier V. D."/>
        </authorList>
    </citation>
    <scope>NUCLEOTIDE SEQUENCE</scope>
    <source>
        <strain evidence="2">AVDCRST_MAG77</strain>
    </source>
</reference>
<dbReference type="EMBL" id="CADCTC010000225">
    <property type="protein sequence ID" value="CAA9285560.1"/>
    <property type="molecule type" value="Genomic_DNA"/>
</dbReference>
<proteinExistence type="predicted"/>
<feature type="compositionally biased region" description="Basic and acidic residues" evidence="1">
    <location>
        <begin position="81"/>
        <end position="95"/>
    </location>
</feature>
<feature type="compositionally biased region" description="Basic and acidic residues" evidence="1">
    <location>
        <begin position="52"/>
        <end position="64"/>
    </location>
</feature>
<name>A0A6J4JRY6_9CHLR</name>
<accession>A0A6J4JRY6</accession>
<evidence type="ECO:0000256" key="1">
    <source>
        <dbReference type="SAM" id="MobiDB-lite"/>
    </source>
</evidence>
<protein>
    <submittedName>
        <fullName evidence="2">Uncharacterized protein</fullName>
    </submittedName>
</protein>
<evidence type="ECO:0000313" key="2">
    <source>
        <dbReference type="EMBL" id="CAA9285560.1"/>
    </source>
</evidence>
<sequence length="101" mass="10688">MNAGGIVAYSPGAFELHWRSPYLGERDLFGEVTENADKNSIVVVALMNSSPARDRAPGEPDARQQLEGAGGRADPGCGAACDRRAAHGPARERRAPACGRR</sequence>